<evidence type="ECO:0000256" key="1">
    <source>
        <dbReference type="SAM" id="Phobius"/>
    </source>
</evidence>
<dbReference type="SUPFAM" id="SSF63892">
    <property type="entry name" value="Pyridoxine 5'-phosphate synthase"/>
    <property type="match status" value="1"/>
</dbReference>
<protein>
    <submittedName>
        <fullName evidence="2">Uncharacterized protein</fullName>
    </submittedName>
</protein>
<accession>A0A2K9Z278</accession>
<dbReference type="EMBL" id="CP025012">
    <property type="protein sequence ID" value="AUW42345.1"/>
    <property type="molecule type" value="Genomic_DNA"/>
</dbReference>
<dbReference type="AlphaFoldDB" id="A0A2K9Z278"/>
<keyword evidence="1" id="KW-0472">Membrane</keyword>
<feature type="transmembrane region" description="Helical" evidence="1">
    <location>
        <begin position="38"/>
        <end position="63"/>
    </location>
</feature>
<evidence type="ECO:0000313" key="3">
    <source>
        <dbReference type="Proteomes" id="UP000238523"/>
    </source>
</evidence>
<dbReference type="Proteomes" id="UP000238523">
    <property type="component" value="Chromosome"/>
</dbReference>
<dbReference type="GO" id="GO:0005737">
    <property type="term" value="C:cytoplasm"/>
    <property type="evidence" value="ECO:0007669"/>
    <property type="project" value="InterPro"/>
</dbReference>
<organism evidence="2 3">
    <name type="scientific">Rhizobium leguminosarum</name>
    <dbReference type="NCBI Taxonomy" id="384"/>
    <lineage>
        <taxon>Bacteria</taxon>
        <taxon>Pseudomonadati</taxon>
        <taxon>Pseudomonadota</taxon>
        <taxon>Alphaproteobacteria</taxon>
        <taxon>Hyphomicrobiales</taxon>
        <taxon>Rhizobiaceae</taxon>
        <taxon>Rhizobium/Agrobacterium group</taxon>
        <taxon>Rhizobium</taxon>
    </lineage>
</organism>
<gene>
    <name evidence="2" type="ORF">CUJ84_Chr001975</name>
</gene>
<keyword evidence="1" id="KW-0812">Transmembrane</keyword>
<name>A0A2K9Z278_RHILE</name>
<dbReference type="GO" id="GO:0033856">
    <property type="term" value="F:pyridoxine 5'-phosphate synthase activity"/>
    <property type="evidence" value="ECO:0007669"/>
    <property type="project" value="InterPro"/>
</dbReference>
<dbReference type="GO" id="GO:0008615">
    <property type="term" value="P:pyridoxine biosynthetic process"/>
    <property type="evidence" value="ECO:0007669"/>
    <property type="project" value="InterPro"/>
</dbReference>
<evidence type="ECO:0000313" key="2">
    <source>
        <dbReference type="EMBL" id="AUW42345.1"/>
    </source>
</evidence>
<reference evidence="2 3" key="1">
    <citation type="submission" date="2017-11" db="EMBL/GenBank/DDBJ databases">
        <title>Complete genome of Rhizobium leguminosarum Norway, an ineffective micro-symbiont.</title>
        <authorList>
            <person name="Hoffrichter A."/>
            <person name="Liang J."/>
            <person name="Brachmann A."/>
            <person name="Marin M."/>
        </authorList>
    </citation>
    <scope>NUCLEOTIDE SEQUENCE [LARGE SCALE GENOMIC DNA]</scope>
    <source>
        <strain evidence="2 3">Norway</strain>
    </source>
</reference>
<sequence>MAVLVALLTSLHMLFMAAAAGSAGLRVAAGRGVAGIRVVLVTLLPSLDVLFMGSTLVCHSVLLGC</sequence>
<dbReference type="InterPro" id="IPR036130">
    <property type="entry name" value="Pyridoxine-5'_phos_synth"/>
</dbReference>
<proteinExistence type="predicted"/>
<keyword evidence="1" id="KW-1133">Transmembrane helix</keyword>